<feature type="chain" id="PRO_5038579264" description="Gingipain domain-containing protein" evidence="2">
    <location>
        <begin position="18"/>
        <end position="882"/>
    </location>
</feature>
<dbReference type="Gene3D" id="2.60.40.3800">
    <property type="match status" value="1"/>
</dbReference>
<dbReference type="AlphaFoldDB" id="A0A9C9ENS7"/>
<dbReference type="Gene3D" id="3.40.50.1460">
    <property type="match status" value="1"/>
</dbReference>
<dbReference type="Proteomes" id="UP000885826">
    <property type="component" value="Unassembled WGS sequence"/>
</dbReference>
<dbReference type="SUPFAM" id="SSF49464">
    <property type="entry name" value="Carboxypeptidase regulatory domain-like"/>
    <property type="match status" value="1"/>
</dbReference>
<evidence type="ECO:0000256" key="2">
    <source>
        <dbReference type="SAM" id="SignalP"/>
    </source>
</evidence>
<evidence type="ECO:0000313" key="5">
    <source>
        <dbReference type="EMBL" id="HEC79364.1"/>
    </source>
</evidence>
<evidence type="ECO:0008006" key="7">
    <source>
        <dbReference type="Google" id="ProtNLM"/>
    </source>
</evidence>
<evidence type="ECO:0000259" key="4">
    <source>
        <dbReference type="Pfam" id="PF08126"/>
    </source>
</evidence>
<dbReference type="SUPFAM" id="SSF52129">
    <property type="entry name" value="Caspase-like"/>
    <property type="match status" value="1"/>
</dbReference>
<dbReference type="InterPro" id="IPR029031">
    <property type="entry name" value="Gingipain_N_sf"/>
</dbReference>
<dbReference type="Gene3D" id="3.40.50.10390">
    <property type="entry name" value="Gingipain r, domain 1"/>
    <property type="match status" value="1"/>
</dbReference>
<name>A0A9C9ENS7_UNCW3</name>
<protein>
    <recommendedName>
        <fullName evidence="7">Gingipain domain-containing protein</fullName>
    </recommendedName>
</protein>
<evidence type="ECO:0000313" key="6">
    <source>
        <dbReference type="Proteomes" id="UP000885826"/>
    </source>
</evidence>
<keyword evidence="1 2" id="KW-0732">Signal</keyword>
<dbReference type="InterPro" id="IPR013783">
    <property type="entry name" value="Ig-like_fold"/>
</dbReference>
<dbReference type="GO" id="GO:0006508">
    <property type="term" value="P:proteolysis"/>
    <property type="evidence" value="ECO:0007669"/>
    <property type="project" value="InterPro"/>
</dbReference>
<dbReference type="EMBL" id="DRIG01000097">
    <property type="protein sequence ID" value="HEC79364.1"/>
    <property type="molecule type" value="Genomic_DNA"/>
</dbReference>
<dbReference type="InterPro" id="IPR012600">
    <property type="entry name" value="Propeptide_C25"/>
</dbReference>
<dbReference type="GO" id="GO:0005576">
    <property type="term" value="C:extracellular region"/>
    <property type="evidence" value="ECO:0007669"/>
    <property type="project" value="UniProtKB-SubCell"/>
</dbReference>
<evidence type="ECO:0000259" key="3">
    <source>
        <dbReference type="Pfam" id="PF01364"/>
    </source>
</evidence>
<dbReference type="InterPro" id="IPR038490">
    <property type="entry name" value="Gingipain_propep_sf"/>
</dbReference>
<feature type="domain" description="Gingipain" evidence="3">
    <location>
        <begin position="228"/>
        <end position="601"/>
    </location>
</feature>
<dbReference type="InterPro" id="IPR001769">
    <property type="entry name" value="Gingipain"/>
</dbReference>
<feature type="domain" description="Gingipain propeptide" evidence="4">
    <location>
        <begin position="48"/>
        <end position="205"/>
    </location>
</feature>
<dbReference type="InterPro" id="IPR029030">
    <property type="entry name" value="Caspase-like_dom_sf"/>
</dbReference>
<dbReference type="GO" id="GO:0046872">
    <property type="term" value="F:metal ion binding"/>
    <property type="evidence" value="ECO:0007669"/>
    <property type="project" value="UniProtKB-KW"/>
</dbReference>
<dbReference type="Pfam" id="PF01364">
    <property type="entry name" value="Peptidase_C25"/>
    <property type="match status" value="1"/>
</dbReference>
<evidence type="ECO:0000256" key="1">
    <source>
        <dbReference type="ARBA" id="ARBA00022729"/>
    </source>
</evidence>
<reference evidence="5" key="1">
    <citation type="journal article" date="2020" name="mSystems">
        <title>Genome- and Community-Level Interaction Insights into Carbon Utilization and Element Cycling Functions of Hydrothermarchaeota in Hydrothermal Sediment.</title>
        <authorList>
            <person name="Zhou Z."/>
            <person name="Liu Y."/>
            <person name="Xu W."/>
            <person name="Pan J."/>
            <person name="Luo Z.H."/>
            <person name="Li M."/>
        </authorList>
    </citation>
    <scope>NUCLEOTIDE SEQUENCE</scope>
    <source>
        <strain evidence="5">HyVt-388</strain>
    </source>
</reference>
<proteinExistence type="predicted"/>
<dbReference type="GO" id="GO:0004197">
    <property type="term" value="F:cysteine-type endopeptidase activity"/>
    <property type="evidence" value="ECO:0007669"/>
    <property type="project" value="InterPro"/>
</dbReference>
<feature type="non-terminal residue" evidence="5">
    <location>
        <position position="882"/>
    </location>
</feature>
<accession>A0A9C9ENS7</accession>
<feature type="signal peptide" evidence="2">
    <location>
        <begin position="1"/>
        <end position="17"/>
    </location>
</feature>
<dbReference type="Pfam" id="PF08126">
    <property type="entry name" value="Propeptide_C25"/>
    <property type="match status" value="1"/>
</dbReference>
<dbReference type="InterPro" id="IPR008969">
    <property type="entry name" value="CarboxyPept-like_regulatory"/>
</dbReference>
<comment type="caution">
    <text evidence="5">The sequence shown here is derived from an EMBL/GenBank/DDBJ whole genome shotgun (WGS) entry which is preliminary data.</text>
</comment>
<gene>
    <name evidence="5" type="ORF">ENI34_09560</name>
</gene>
<sequence>MKRLCCLLVLVLLPLSAGTITRTVFFNRGNLKISRLGEYDVVELNGYPALINPGEPRVPRVVQALLIPAGATPTEVEIVEENWVDIPGTYKVVPAQPDVPLPVPGKTFEMPDFKPDPRVYGSTQPYPGIKIKINGAGTMNGYRIAHIELFPVRYIPSTGKIQFATSITYRVTYKENQVPALIATERQKEVFGRAVKSVVINPEDIPVFAPRVGKKGNNTRLDPGYYEYVIITESPMDTVFQRFADYKTHKGVPATVVSVSWINSNYTGYDLAEKVRNFIIDAQSEWGTIYVLLGGSGDYNSSGQNIVPTRKGWYVSVGGPDNDSLPADLYYADLDGNWDADGDHHYGELSDNVDMYHDVYVGRASVYTVAMAQNFVDKILTYERTPPTDYLKKMMLPTGILWSSYEERPMPDSIARMTPAGWFDAKMYERNGALSRQGMIDSLNIGYAMGNWEGHGNETGIYYNGGSTPFLTSSDADGLVNGDKQGIAIAIACLCGGWDLMSAGGDCFAEHLVNREGGGLVAAMFNARYGWGAYVGGYVPGPSERLDTTFFANIFEAGEYRVGHAHGLAKDAWVPYADSGAQYDKTRWCIYELNLFGDPEMYLWTDVPANLTVDYPGAIPIGNQNVTVTVTSSGSPVNNALVCLQKGTETYASGYTNSSGSVVLNVEPLTPGYMDITVTAQNHYPFEDSIVVQASNYAYVMYQKCSVSDPGPGGNNNGELNPGESVELPLWVQNLGQSQGNGIIGTLGTTDPYATLSDTIKNFGNIPAGDSATTGADGYNLDVAADCPNNHTITFTLTCHDNVDSTWTSHFNLTVYAPILGFVDVIVTNDGNGNGILDPGETADLVVTLENTGGADASNVTSTLMTASSYITINDNSGNYGT</sequence>
<dbReference type="Gene3D" id="2.60.40.10">
    <property type="entry name" value="Immunoglobulins"/>
    <property type="match status" value="1"/>
</dbReference>
<organism evidence="5 6">
    <name type="scientific">candidate division WOR-3 bacterium</name>
    <dbReference type="NCBI Taxonomy" id="2052148"/>
    <lineage>
        <taxon>Bacteria</taxon>
        <taxon>Bacteria division WOR-3</taxon>
    </lineage>
</organism>